<evidence type="ECO:0000313" key="1">
    <source>
        <dbReference type="EMBL" id="MBX62841.1"/>
    </source>
</evidence>
<dbReference type="EMBL" id="GGEC01082357">
    <property type="protein sequence ID" value="MBX62841.1"/>
    <property type="molecule type" value="Transcribed_RNA"/>
</dbReference>
<accession>A0A2P2Q774</accession>
<organism evidence="1">
    <name type="scientific">Rhizophora mucronata</name>
    <name type="common">Asiatic mangrove</name>
    <dbReference type="NCBI Taxonomy" id="61149"/>
    <lineage>
        <taxon>Eukaryota</taxon>
        <taxon>Viridiplantae</taxon>
        <taxon>Streptophyta</taxon>
        <taxon>Embryophyta</taxon>
        <taxon>Tracheophyta</taxon>
        <taxon>Spermatophyta</taxon>
        <taxon>Magnoliopsida</taxon>
        <taxon>eudicotyledons</taxon>
        <taxon>Gunneridae</taxon>
        <taxon>Pentapetalae</taxon>
        <taxon>rosids</taxon>
        <taxon>fabids</taxon>
        <taxon>Malpighiales</taxon>
        <taxon>Rhizophoraceae</taxon>
        <taxon>Rhizophora</taxon>
    </lineage>
</organism>
<protein>
    <submittedName>
        <fullName evidence="1">Uncharacterized protein</fullName>
    </submittedName>
</protein>
<dbReference type="AlphaFoldDB" id="A0A2P2Q774"/>
<sequence>MCLDVIIVVDIHHAQELLETICCFCLIVTFSLDLLLRTTA</sequence>
<reference evidence="1" key="1">
    <citation type="submission" date="2018-02" db="EMBL/GenBank/DDBJ databases">
        <title>Rhizophora mucronata_Transcriptome.</title>
        <authorList>
            <person name="Meera S.P."/>
            <person name="Sreeshan A."/>
            <person name="Augustine A."/>
        </authorList>
    </citation>
    <scope>NUCLEOTIDE SEQUENCE</scope>
    <source>
        <tissue evidence="1">Leaf</tissue>
    </source>
</reference>
<name>A0A2P2Q774_RHIMU</name>
<proteinExistence type="predicted"/>